<protein>
    <submittedName>
        <fullName evidence="1">Uncharacterized protein</fullName>
    </submittedName>
</protein>
<reference evidence="1" key="1">
    <citation type="submission" date="2021-05" db="EMBL/GenBank/DDBJ databases">
        <authorList>
            <person name="Alioto T."/>
            <person name="Alioto T."/>
            <person name="Gomez Garrido J."/>
        </authorList>
    </citation>
    <scope>NUCLEOTIDE SEQUENCE</scope>
</reference>
<organism evidence="1">
    <name type="scientific">Cacopsylla melanoneura</name>
    <dbReference type="NCBI Taxonomy" id="428564"/>
    <lineage>
        <taxon>Eukaryota</taxon>
        <taxon>Metazoa</taxon>
        <taxon>Ecdysozoa</taxon>
        <taxon>Arthropoda</taxon>
        <taxon>Hexapoda</taxon>
        <taxon>Insecta</taxon>
        <taxon>Pterygota</taxon>
        <taxon>Neoptera</taxon>
        <taxon>Paraneoptera</taxon>
        <taxon>Hemiptera</taxon>
        <taxon>Sternorrhyncha</taxon>
        <taxon>Psylloidea</taxon>
        <taxon>Psyllidae</taxon>
        <taxon>Psyllinae</taxon>
        <taxon>Cacopsylla</taxon>
    </lineage>
</organism>
<dbReference type="EMBL" id="HBUF01394580">
    <property type="protein sequence ID" value="CAG6735047.1"/>
    <property type="molecule type" value="Transcribed_RNA"/>
</dbReference>
<evidence type="ECO:0000313" key="1">
    <source>
        <dbReference type="EMBL" id="CAG6735047.1"/>
    </source>
</evidence>
<proteinExistence type="predicted"/>
<sequence>MMKNKIMSLPCIYIFETLKFVKKHYIEFYEQLEIKHSYNTRGTQNKILTAPSTHLTQIQKNVQNQSVKIYNHLPYIIKQLPYILFTREVSENLKNHCYYSIEEYFESSLKKDNIKTLKLPEIVC</sequence>
<name>A0A8D8YU32_9HEMI</name>
<accession>A0A8D8YU32</accession>
<dbReference type="AlphaFoldDB" id="A0A8D8YU32"/>